<organism evidence="2 3">
    <name type="scientific">Paractinoplanes tereljensis</name>
    <dbReference type="NCBI Taxonomy" id="571912"/>
    <lineage>
        <taxon>Bacteria</taxon>
        <taxon>Bacillati</taxon>
        <taxon>Actinomycetota</taxon>
        <taxon>Actinomycetes</taxon>
        <taxon>Micromonosporales</taxon>
        <taxon>Micromonosporaceae</taxon>
        <taxon>Paractinoplanes</taxon>
    </lineage>
</organism>
<dbReference type="Proteomes" id="UP000623608">
    <property type="component" value="Unassembled WGS sequence"/>
</dbReference>
<sequence>MPDRPGRRRHGRHRRNGDHLQRPRQRTLVPPLKPAPTKPDRGLFTALNRHLIRRRINATHKRAVAGSLANRTGG</sequence>
<dbReference type="EMBL" id="BOMY01000022">
    <property type="protein sequence ID" value="GIF20708.1"/>
    <property type="molecule type" value="Genomic_DNA"/>
</dbReference>
<evidence type="ECO:0000256" key="1">
    <source>
        <dbReference type="SAM" id="MobiDB-lite"/>
    </source>
</evidence>
<evidence type="ECO:0000313" key="2">
    <source>
        <dbReference type="EMBL" id="GIF20708.1"/>
    </source>
</evidence>
<gene>
    <name evidence="2" type="ORF">Ate02nite_34380</name>
</gene>
<accession>A0A919NLI2</accession>
<comment type="caution">
    <text evidence="2">The sequence shown here is derived from an EMBL/GenBank/DDBJ whole genome shotgun (WGS) entry which is preliminary data.</text>
</comment>
<reference evidence="2" key="1">
    <citation type="submission" date="2021-01" db="EMBL/GenBank/DDBJ databases">
        <title>Whole genome shotgun sequence of Actinoplanes tereljensis NBRC 105297.</title>
        <authorList>
            <person name="Komaki H."/>
            <person name="Tamura T."/>
        </authorList>
    </citation>
    <scope>NUCLEOTIDE SEQUENCE</scope>
    <source>
        <strain evidence="2">NBRC 105297</strain>
    </source>
</reference>
<name>A0A919NLI2_9ACTN</name>
<keyword evidence="3" id="KW-1185">Reference proteome</keyword>
<feature type="compositionally biased region" description="Basic residues" evidence="1">
    <location>
        <begin position="1"/>
        <end position="16"/>
    </location>
</feature>
<protein>
    <submittedName>
        <fullName evidence="2">Uncharacterized protein</fullName>
    </submittedName>
</protein>
<proteinExistence type="predicted"/>
<dbReference type="AlphaFoldDB" id="A0A919NLI2"/>
<evidence type="ECO:0000313" key="3">
    <source>
        <dbReference type="Proteomes" id="UP000623608"/>
    </source>
</evidence>
<feature type="region of interest" description="Disordered" evidence="1">
    <location>
        <begin position="1"/>
        <end position="42"/>
    </location>
</feature>